<proteinExistence type="predicted"/>
<dbReference type="Pfam" id="PF03101">
    <property type="entry name" value="FAR1"/>
    <property type="match status" value="1"/>
</dbReference>
<dbReference type="EMBL" id="SDMP01000010">
    <property type="protein sequence ID" value="RYR32967.1"/>
    <property type="molecule type" value="Genomic_DNA"/>
</dbReference>
<comment type="caution">
    <text evidence="2">The sequence shown here is derived from an EMBL/GenBank/DDBJ whole genome shotgun (WGS) entry which is preliminary data.</text>
</comment>
<gene>
    <name evidence="2" type="ORF">Ahy_A10g047489</name>
</gene>
<protein>
    <recommendedName>
        <fullName evidence="1">PPM-type phosphatase domain-containing protein</fullName>
    </recommendedName>
</protein>
<sequence length="232" mass="26269">MDVDSKPLNSQENVEDCLMTGVEENVNCTCDCGGSSSKCVVVTADDIINQTFETSDAAYNLYVRYARKMKHKALTRTGCEAMLAMYFDTKTSAWRVKKLVEKHNHDLVPQCLGSILFMSNIGDSRAIMGSKDSNDSMVAIQLTIDLKPDLPREAERIKRCKGRVFALKMNQKFEGCGYFLMIHLGWSSFCNHYFLRMLAMISRGLYELAKRSDLVSRFPQLDQLITALTFPE</sequence>
<evidence type="ECO:0000313" key="2">
    <source>
        <dbReference type="EMBL" id="RYR32967.1"/>
    </source>
</evidence>
<dbReference type="InterPro" id="IPR004330">
    <property type="entry name" value="FAR1_DNA_bnd_dom"/>
</dbReference>
<dbReference type="PROSITE" id="PS51746">
    <property type="entry name" value="PPM_2"/>
    <property type="match status" value="1"/>
</dbReference>
<reference evidence="2 3" key="1">
    <citation type="submission" date="2019-01" db="EMBL/GenBank/DDBJ databases">
        <title>Sequencing of cultivated peanut Arachis hypogaea provides insights into genome evolution and oil improvement.</title>
        <authorList>
            <person name="Chen X."/>
        </authorList>
    </citation>
    <scope>NUCLEOTIDE SEQUENCE [LARGE SCALE GENOMIC DNA]</scope>
    <source>
        <strain evidence="3">cv. Fuhuasheng</strain>
        <tissue evidence="2">Leaves</tissue>
    </source>
</reference>
<dbReference type="InterPro" id="IPR036457">
    <property type="entry name" value="PPM-type-like_dom_sf"/>
</dbReference>
<keyword evidence="3" id="KW-1185">Reference proteome</keyword>
<accession>A0A445B2Q2</accession>
<dbReference type="InterPro" id="IPR001932">
    <property type="entry name" value="PPM-type_phosphatase-like_dom"/>
</dbReference>
<name>A0A445B2Q2_ARAHY</name>
<evidence type="ECO:0000313" key="3">
    <source>
        <dbReference type="Proteomes" id="UP000289738"/>
    </source>
</evidence>
<dbReference type="Proteomes" id="UP000289738">
    <property type="component" value="Chromosome A10"/>
</dbReference>
<dbReference type="Gene3D" id="3.60.40.10">
    <property type="entry name" value="PPM-type phosphatase domain"/>
    <property type="match status" value="1"/>
</dbReference>
<organism evidence="2 3">
    <name type="scientific">Arachis hypogaea</name>
    <name type="common">Peanut</name>
    <dbReference type="NCBI Taxonomy" id="3818"/>
    <lineage>
        <taxon>Eukaryota</taxon>
        <taxon>Viridiplantae</taxon>
        <taxon>Streptophyta</taxon>
        <taxon>Embryophyta</taxon>
        <taxon>Tracheophyta</taxon>
        <taxon>Spermatophyta</taxon>
        <taxon>Magnoliopsida</taxon>
        <taxon>eudicotyledons</taxon>
        <taxon>Gunneridae</taxon>
        <taxon>Pentapetalae</taxon>
        <taxon>rosids</taxon>
        <taxon>fabids</taxon>
        <taxon>Fabales</taxon>
        <taxon>Fabaceae</taxon>
        <taxon>Papilionoideae</taxon>
        <taxon>50 kb inversion clade</taxon>
        <taxon>dalbergioids sensu lato</taxon>
        <taxon>Dalbergieae</taxon>
        <taxon>Pterocarpus clade</taxon>
        <taxon>Arachis</taxon>
    </lineage>
</organism>
<evidence type="ECO:0000259" key="1">
    <source>
        <dbReference type="PROSITE" id="PS51746"/>
    </source>
</evidence>
<feature type="domain" description="PPM-type phosphatase" evidence="1">
    <location>
        <begin position="1"/>
        <end position="232"/>
    </location>
</feature>
<dbReference type="SUPFAM" id="SSF81606">
    <property type="entry name" value="PP2C-like"/>
    <property type="match status" value="1"/>
</dbReference>
<dbReference type="PANTHER" id="PTHR46328">
    <property type="entry name" value="FAR-RED IMPAIRED RESPONSIVE (FAR1) FAMILY PROTEIN-RELATED"/>
    <property type="match status" value="1"/>
</dbReference>
<dbReference type="PANTHER" id="PTHR46328:SF14">
    <property type="entry name" value="FAR-RED IMPAIRED RESPONSIVE (FAR1) FAMILY PROTEIN"/>
    <property type="match status" value="1"/>
</dbReference>
<dbReference type="AlphaFoldDB" id="A0A445B2Q2"/>